<sequence length="183" mass="19813">MPLYAAYGTNMHPDQMTTRAPHSPFAGSGWLEGWRLTFAGDDPTWEGAVATLVEDPDSRVFVVLYDVPEEDALSLDRWEGTDLMPARKIRVRISRRPTVPDGPPVGAQESEFSIDAGPATGDGSVVGEDTVLAWLYVMDEFEGGLPSARYLGLLADAAECAGAPESYVRELRTRESRNVGPGA</sequence>
<dbReference type="CDD" id="cd06661">
    <property type="entry name" value="GGCT_like"/>
    <property type="match status" value="1"/>
</dbReference>
<protein>
    <submittedName>
        <fullName evidence="3">Gamma-glutamylcyclotransferase family protein</fullName>
        <ecNumber evidence="3">2.3.2.-</ecNumber>
    </submittedName>
</protein>
<evidence type="ECO:0000259" key="2">
    <source>
        <dbReference type="Pfam" id="PF06094"/>
    </source>
</evidence>
<keyword evidence="3" id="KW-0808">Transferase</keyword>
<name>A0ABV5JKU6_9ACTN</name>
<keyword evidence="4" id="KW-1185">Reference proteome</keyword>
<dbReference type="Pfam" id="PF13772">
    <property type="entry name" value="AIG2_2"/>
    <property type="match status" value="1"/>
</dbReference>
<keyword evidence="1" id="KW-0456">Lyase</keyword>
<dbReference type="Gene3D" id="3.10.490.10">
    <property type="entry name" value="Gamma-glutamyl cyclotransferase-like"/>
    <property type="match status" value="1"/>
</dbReference>
<evidence type="ECO:0000313" key="4">
    <source>
        <dbReference type="Proteomes" id="UP001589700"/>
    </source>
</evidence>
<keyword evidence="3" id="KW-0012">Acyltransferase</keyword>
<dbReference type="InterPro" id="IPR009288">
    <property type="entry name" value="AIG2-like_dom"/>
</dbReference>
<dbReference type="PANTHER" id="PTHR12935">
    <property type="entry name" value="GAMMA-GLUTAMYLCYCLOTRANSFERASE"/>
    <property type="match status" value="1"/>
</dbReference>
<dbReference type="EMBL" id="JBHMDY010000001">
    <property type="protein sequence ID" value="MFB9258336.1"/>
    <property type="molecule type" value="Genomic_DNA"/>
</dbReference>
<dbReference type="RefSeq" id="WP_182633401.1">
    <property type="nucleotide sequence ID" value="NZ_JAALDM010000283.1"/>
</dbReference>
<feature type="domain" description="Gamma-glutamylcyclotransferase AIG2-like" evidence="2">
    <location>
        <begin position="5"/>
        <end position="93"/>
    </location>
</feature>
<reference evidence="3 4" key="1">
    <citation type="submission" date="2024-09" db="EMBL/GenBank/DDBJ databases">
        <authorList>
            <person name="Sun Q."/>
            <person name="Mori K."/>
        </authorList>
    </citation>
    <scope>NUCLEOTIDE SEQUENCE [LARGE SCALE GENOMIC DNA]</scope>
    <source>
        <strain evidence="3 4">CCM 7659</strain>
    </source>
</reference>
<dbReference type="Proteomes" id="UP001589700">
    <property type="component" value="Unassembled WGS sequence"/>
</dbReference>
<dbReference type="Pfam" id="PF06094">
    <property type="entry name" value="GGACT"/>
    <property type="match status" value="1"/>
</dbReference>
<dbReference type="InterPro" id="IPR017939">
    <property type="entry name" value="G-Glutamylcylcotransferase"/>
</dbReference>
<proteinExistence type="predicted"/>
<dbReference type="SUPFAM" id="SSF110857">
    <property type="entry name" value="Gamma-glutamyl cyclotransferase-like"/>
    <property type="match status" value="1"/>
</dbReference>
<dbReference type="PANTHER" id="PTHR12935:SF0">
    <property type="entry name" value="GAMMA-GLUTAMYLCYCLOTRANSFERASE"/>
    <property type="match status" value="1"/>
</dbReference>
<accession>A0ABV5JKU6</accession>
<dbReference type="InterPro" id="IPR036568">
    <property type="entry name" value="GGCT-like_sf"/>
</dbReference>
<dbReference type="EC" id="2.3.2.-" evidence="3"/>
<comment type="caution">
    <text evidence="3">The sequence shown here is derived from an EMBL/GenBank/DDBJ whole genome shotgun (WGS) entry which is preliminary data.</text>
</comment>
<organism evidence="3 4">
    <name type="scientific">Dietzia aerolata</name>
    <dbReference type="NCBI Taxonomy" id="595984"/>
    <lineage>
        <taxon>Bacteria</taxon>
        <taxon>Bacillati</taxon>
        <taxon>Actinomycetota</taxon>
        <taxon>Actinomycetes</taxon>
        <taxon>Mycobacteriales</taxon>
        <taxon>Dietziaceae</taxon>
        <taxon>Dietzia</taxon>
    </lineage>
</organism>
<evidence type="ECO:0000256" key="1">
    <source>
        <dbReference type="ARBA" id="ARBA00023239"/>
    </source>
</evidence>
<dbReference type="InterPro" id="IPR013024">
    <property type="entry name" value="GGCT-like"/>
</dbReference>
<gene>
    <name evidence="3" type="ORF">ACFFVD_00785</name>
</gene>
<evidence type="ECO:0000313" key="3">
    <source>
        <dbReference type="EMBL" id="MFB9258336.1"/>
    </source>
</evidence>
<dbReference type="GO" id="GO:0016746">
    <property type="term" value="F:acyltransferase activity"/>
    <property type="evidence" value="ECO:0007669"/>
    <property type="project" value="UniProtKB-KW"/>
</dbReference>